<gene>
    <name evidence="2" type="ORF">H7F51_07260</name>
</gene>
<dbReference type="PANTHER" id="PTHR43317">
    <property type="entry name" value="THERMOSPERMINE SYNTHASE ACAULIS5"/>
    <property type="match status" value="1"/>
</dbReference>
<dbReference type="AlphaFoldDB" id="A0A7X1FQZ4"/>
<reference evidence="2 3" key="1">
    <citation type="submission" date="2020-08" db="EMBL/GenBank/DDBJ databases">
        <title>The genome sequence of type strain Novosphingobium flavum NBRC 111647.</title>
        <authorList>
            <person name="Liu Y."/>
        </authorList>
    </citation>
    <scope>NUCLEOTIDE SEQUENCE [LARGE SCALE GENOMIC DNA]</scope>
    <source>
        <strain evidence="2 3">NBRC 111647</strain>
    </source>
</reference>
<dbReference type="GO" id="GO:0006596">
    <property type="term" value="P:polyamine biosynthetic process"/>
    <property type="evidence" value="ECO:0007669"/>
    <property type="project" value="UniProtKB-KW"/>
</dbReference>
<organism evidence="2 3">
    <name type="scientific">Novosphingobium flavum</name>
    <dbReference type="NCBI Taxonomy" id="1778672"/>
    <lineage>
        <taxon>Bacteria</taxon>
        <taxon>Pseudomonadati</taxon>
        <taxon>Pseudomonadota</taxon>
        <taxon>Alphaproteobacteria</taxon>
        <taxon>Sphingomonadales</taxon>
        <taxon>Sphingomonadaceae</taxon>
        <taxon>Novosphingobium</taxon>
    </lineage>
</organism>
<dbReference type="Gene3D" id="3.40.50.150">
    <property type="entry name" value="Vaccinia Virus protein VP39"/>
    <property type="match status" value="1"/>
</dbReference>
<dbReference type="Pfam" id="PF01564">
    <property type="entry name" value="Spermine_synth"/>
    <property type="match status" value="1"/>
</dbReference>
<dbReference type="SUPFAM" id="SSF53335">
    <property type="entry name" value="S-adenosyl-L-methionine-dependent methyltransferases"/>
    <property type="match status" value="1"/>
</dbReference>
<evidence type="ECO:0000313" key="2">
    <source>
        <dbReference type="EMBL" id="MBC2665313.1"/>
    </source>
</evidence>
<keyword evidence="3" id="KW-1185">Reference proteome</keyword>
<dbReference type="EMBL" id="JACLAW010000005">
    <property type="protein sequence ID" value="MBC2665313.1"/>
    <property type="molecule type" value="Genomic_DNA"/>
</dbReference>
<evidence type="ECO:0000313" key="3">
    <source>
        <dbReference type="Proteomes" id="UP000566813"/>
    </source>
</evidence>
<dbReference type="PANTHER" id="PTHR43317:SF3">
    <property type="entry name" value="BLR2883 PROTEIN"/>
    <property type="match status" value="1"/>
</dbReference>
<dbReference type="Proteomes" id="UP000566813">
    <property type="component" value="Unassembled WGS sequence"/>
</dbReference>
<dbReference type="RefSeq" id="WP_185663792.1">
    <property type="nucleotide sequence ID" value="NZ_JACLAW010000005.1"/>
</dbReference>
<dbReference type="InterPro" id="IPR029063">
    <property type="entry name" value="SAM-dependent_MTases_sf"/>
</dbReference>
<keyword evidence="1" id="KW-0620">Polyamine biosynthesis</keyword>
<protein>
    <submittedName>
        <fullName evidence="2">Spermidine synthase</fullName>
    </submittedName>
</protein>
<comment type="caution">
    <text evidence="2">The sequence shown here is derived from an EMBL/GenBank/DDBJ whole genome shotgun (WGS) entry which is preliminary data.</text>
</comment>
<name>A0A7X1FQZ4_9SPHN</name>
<accession>A0A7X1FQZ4</accession>
<sequence length="223" mass="24425">MAGYDWIGTAHVPDGVEMRLMQRGDDFMILLERDDLMSTHVSASEEALATMTRDRLGMATGQEWLIGGYGLGFTLRAALAVVRADATLTVAEIVPEIIEWARGPMERLTAGCLDDPRVVVVKDDVAMLIDAASEAYDAILLDVDNGPDGLTRRVNDDLYGRDGLVAARAALRPGGILAIWSAHPDRHFVNRLRDVGFLVDEVDVSEGPDDQGNRHVIWFAKKP</sequence>
<evidence type="ECO:0000256" key="1">
    <source>
        <dbReference type="ARBA" id="ARBA00023115"/>
    </source>
</evidence>
<proteinExistence type="predicted"/>